<feature type="compositionally biased region" description="Polar residues" evidence="1">
    <location>
        <begin position="761"/>
        <end position="778"/>
    </location>
</feature>
<sequence length="778" mass="85307">MAAMNAVPSRSPSQRRSRSSNSRVQQQEEPLRVKNFVGAALPSEEYLRWFQSKVKYDQLLRFHALLTARVAQLTPKVGKTDWVKICAEVKEGFDKLPEGHPLLIMLEKSGDNLRQLYDELKVSAAKEADALLAHRTFNKATFMKRLAIACDLRSRKWQMLEETDGGRIELNKFRLAFKEAETRAMQKSSENCGQPSVDLDAMVAECTQYLVKYIQDNKHISYPDVAKAYVKDLRAAYRKFHYDFPLGEDMVTILTAPVPTPPAAPESPLDDQEAQDEPLFESGDFHSSDVEMTPSKPEPTANGEGEAVDSSESAADALAEEPMMVDEMSSTVAEKEQMVVEKEPTTDTSTAVQEREKFVPMNNSPSMRLIPTVSEEVRPVPGPSNDVTSILLPDAVPEEIPLAEKSNQGEPFTLSPPPESSQVQEGSKRPYQVAAEPLPEMDAEPVASQMKAVKSTLGKTTKTTLKMPTSPAILGPATLSKNGAGKKKPTVHVPLQVHKKQKTDLSLDVAVTSSAEVNPPAKVPSVELATEPIAEKLESIPEVKTVEHMDVSVQSPNMDLAEELLASRKLAGYGLLTYLRAFTAYANQVQPAELLDYEPLKLPVKSSDFSKNVINSESVVGLTDKLSRAQCNVTDASPKYPLLGLNFLACKANAPEMAKKSLAINLICRPLLKKDVEGDSSLSDASVLAAKRNRLLGQIQSTRKLRSQTQSPDPGELNVRGDSLKFPKPRASMKTPGKPLKQPAQPSDPTTPPANLRSRPSRTLTQPPSTLVKSTSKK</sequence>
<organism evidence="2 3">
    <name type="scientific">Hypsibius exemplaris</name>
    <name type="common">Freshwater tardigrade</name>
    <dbReference type="NCBI Taxonomy" id="2072580"/>
    <lineage>
        <taxon>Eukaryota</taxon>
        <taxon>Metazoa</taxon>
        <taxon>Ecdysozoa</taxon>
        <taxon>Tardigrada</taxon>
        <taxon>Eutardigrada</taxon>
        <taxon>Parachela</taxon>
        <taxon>Hypsibioidea</taxon>
        <taxon>Hypsibiidae</taxon>
        <taxon>Hypsibius</taxon>
    </lineage>
</organism>
<feature type="compositionally biased region" description="Low complexity" evidence="1">
    <location>
        <begin position="303"/>
        <end position="315"/>
    </location>
</feature>
<comment type="caution">
    <text evidence="2">The sequence shown here is derived from an EMBL/GenBank/DDBJ whole genome shotgun (WGS) entry which is preliminary data.</text>
</comment>
<evidence type="ECO:0000313" key="2">
    <source>
        <dbReference type="EMBL" id="OWA50544.1"/>
    </source>
</evidence>
<feature type="region of interest" description="Disordered" evidence="1">
    <location>
        <begin position="398"/>
        <end position="436"/>
    </location>
</feature>
<feature type="region of interest" description="Disordered" evidence="1">
    <location>
        <begin position="1"/>
        <end position="29"/>
    </location>
</feature>
<gene>
    <name evidence="2" type="ORF">BV898_15056</name>
</gene>
<feature type="compositionally biased region" description="Acidic residues" evidence="1">
    <location>
        <begin position="268"/>
        <end position="279"/>
    </location>
</feature>
<feature type="compositionally biased region" description="Polar residues" evidence="1">
    <location>
        <begin position="700"/>
        <end position="712"/>
    </location>
</feature>
<feature type="region of interest" description="Disordered" evidence="1">
    <location>
        <begin position="466"/>
        <end position="488"/>
    </location>
</feature>
<name>A0A9X6NJH9_HYPEX</name>
<dbReference type="EMBL" id="MTYJ01000195">
    <property type="protein sequence ID" value="OWA50544.1"/>
    <property type="molecule type" value="Genomic_DNA"/>
</dbReference>
<reference evidence="3" key="1">
    <citation type="submission" date="2017-01" db="EMBL/GenBank/DDBJ databases">
        <title>Comparative genomics of anhydrobiosis in the tardigrade Hypsibius dujardini.</title>
        <authorList>
            <person name="Yoshida Y."/>
            <person name="Koutsovoulos G."/>
            <person name="Laetsch D."/>
            <person name="Stevens L."/>
            <person name="Kumar S."/>
            <person name="Horikawa D."/>
            <person name="Ishino K."/>
            <person name="Komine S."/>
            <person name="Tomita M."/>
            <person name="Blaxter M."/>
            <person name="Arakawa K."/>
        </authorList>
    </citation>
    <scope>NUCLEOTIDE SEQUENCE [LARGE SCALE GENOMIC DNA]</scope>
    <source>
        <strain evidence="3">Z151</strain>
    </source>
</reference>
<proteinExistence type="predicted"/>
<keyword evidence="3" id="KW-1185">Reference proteome</keyword>
<feature type="region of interest" description="Disordered" evidence="1">
    <location>
        <begin position="700"/>
        <end position="778"/>
    </location>
</feature>
<feature type="region of interest" description="Disordered" evidence="1">
    <location>
        <begin position="257"/>
        <end position="315"/>
    </location>
</feature>
<evidence type="ECO:0000256" key="1">
    <source>
        <dbReference type="SAM" id="MobiDB-lite"/>
    </source>
</evidence>
<dbReference type="AlphaFoldDB" id="A0A9X6NJH9"/>
<dbReference type="Proteomes" id="UP000192578">
    <property type="component" value="Unassembled WGS sequence"/>
</dbReference>
<evidence type="ECO:0000313" key="3">
    <source>
        <dbReference type="Proteomes" id="UP000192578"/>
    </source>
</evidence>
<accession>A0A9X6NJH9</accession>
<protein>
    <submittedName>
        <fullName evidence="2">Uncharacterized protein</fullName>
    </submittedName>
</protein>